<feature type="region of interest" description="Disordered" evidence="1">
    <location>
        <begin position="42"/>
        <end position="85"/>
    </location>
</feature>
<evidence type="ECO:0000313" key="2">
    <source>
        <dbReference type="EMBL" id="KAF2716857.1"/>
    </source>
</evidence>
<keyword evidence="3" id="KW-1185">Reference proteome</keyword>
<proteinExistence type="predicted"/>
<evidence type="ECO:0000256" key="1">
    <source>
        <dbReference type="SAM" id="MobiDB-lite"/>
    </source>
</evidence>
<dbReference type="EMBL" id="MU003859">
    <property type="protein sequence ID" value="KAF2716857.1"/>
    <property type="molecule type" value="Genomic_DNA"/>
</dbReference>
<name>A0A9P4Q2I8_9PEZI</name>
<sequence length="85" mass="9189">MPCTRTRLARGRVSVRARAQLRYAPRLPLYFLASAPLRTGAPRQSFNPTPPSLLFAVPRPRCGGHGDDKGRGKGEGMGMGKGKGR</sequence>
<gene>
    <name evidence="2" type="ORF">K431DRAFT_289026</name>
</gene>
<reference evidence="2" key="1">
    <citation type="journal article" date="2020" name="Stud. Mycol.">
        <title>101 Dothideomycetes genomes: a test case for predicting lifestyles and emergence of pathogens.</title>
        <authorList>
            <person name="Haridas S."/>
            <person name="Albert R."/>
            <person name="Binder M."/>
            <person name="Bloem J."/>
            <person name="Labutti K."/>
            <person name="Salamov A."/>
            <person name="Andreopoulos B."/>
            <person name="Baker S."/>
            <person name="Barry K."/>
            <person name="Bills G."/>
            <person name="Bluhm B."/>
            <person name="Cannon C."/>
            <person name="Castanera R."/>
            <person name="Culley D."/>
            <person name="Daum C."/>
            <person name="Ezra D."/>
            <person name="Gonzalez J."/>
            <person name="Henrissat B."/>
            <person name="Kuo A."/>
            <person name="Liang C."/>
            <person name="Lipzen A."/>
            <person name="Lutzoni F."/>
            <person name="Magnuson J."/>
            <person name="Mondo S."/>
            <person name="Nolan M."/>
            <person name="Ohm R."/>
            <person name="Pangilinan J."/>
            <person name="Park H.-J."/>
            <person name="Ramirez L."/>
            <person name="Alfaro M."/>
            <person name="Sun H."/>
            <person name="Tritt A."/>
            <person name="Yoshinaga Y."/>
            <person name="Zwiers L.-H."/>
            <person name="Turgeon B."/>
            <person name="Goodwin S."/>
            <person name="Spatafora J."/>
            <person name="Crous P."/>
            <person name="Grigoriev I."/>
        </authorList>
    </citation>
    <scope>NUCLEOTIDE SEQUENCE</scope>
    <source>
        <strain evidence="2">CBS 116435</strain>
    </source>
</reference>
<comment type="caution">
    <text evidence="2">The sequence shown here is derived from an EMBL/GenBank/DDBJ whole genome shotgun (WGS) entry which is preliminary data.</text>
</comment>
<protein>
    <submittedName>
        <fullName evidence="2">Uncharacterized protein</fullName>
    </submittedName>
</protein>
<evidence type="ECO:0000313" key="3">
    <source>
        <dbReference type="Proteomes" id="UP000799441"/>
    </source>
</evidence>
<accession>A0A9P4Q2I8</accession>
<dbReference type="Proteomes" id="UP000799441">
    <property type="component" value="Unassembled WGS sequence"/>
</dbReference>
<feature type="compositionally biased region" description="Basic and acidic residues" evidence="1">
    <location>
        <begin position="64"/>
        <end position="74"/>
    </location>
</feature>
<organism evidence="2 3">
    <name type="scientific">Polychaeton citri CBS 116435</name>
    <dbReference type="NCBI Taxonomy" id="1314669"/>
    <lineage>
        <taxon>Eukaryota</taxon>
        <taxon>Fungi</taxon>
        <taxon>Dikarya</taxon>
        <taxon>Ascomycota</taxon>
        <taxon>Pezizomycotina</taxon>
        <taxon>Dothideomycetes</taxon>
        <taxon>Dothideomycetidae</taxon>
        <taxon>Capnodiales</taxon>
        <taxon>Capnodiaceae</taxon>
        <taxon>Polychaeton</taxon>
    </lineage>
</organism>
<feature type="compositionally biased region" description="Gly residues" evidence="1">
    <location>
        <begin position="75"/>
        <end position="85"/>
    </location>
</feature>
<dbReference type="AlphaFoldDB" id="A0A9P4Q2I8"/>